<protein>
    <submittedName>
        <fullName evidence="1">Uncharacterized protein</fullName>
    </submittedName>
</protein>
<evidence type="ECO:0000313" key="1">
    <source>
        <dbReference type="EMBL" id="KKK90609.1"/>
    </source>
</evidence>
<proteinExistence type="predicted"/>
<reference evidence="1" key="1">
    <citation type="journal article" date="2015" name="Nature">
        <title>Complex archaea that bridge the gap between prokaryotes and eukaryotes.</title>
        <authorList>
            <person name="Spang A."/>
            <person name="Saw J.H."/>
            <person name="Jorgensen S.L."/>
            <person name="Zaremba-Niedzwiedzka K."/>
            <person name="Martijn J."/>
            <person name="Lind A.E."/>
            <person name="van Eijk R."/>
            <person name="Schleper C."/>
            <person name="Guy L."/>
            <person name="Ettema T.J."/>
        </authorList>
    </citation>
    <scope>NUCLEOTIDE SEQUENCE</scope>
</reference>
<organism evidence="1">
    <name type="scientific">marine sediment metagenome</name>
    <dbReference type="NCBI Taxonomy" id="412755"/>
    <lineage>
        <taxon>unclassified sequences</taxon>
        <taxon>metagenomes</taxon>
        <taxon>ecological metagenomes</taxon>
    </lineage>
</organism>
<accession>A0A0F9BJ49</accession>
<sequence length="55" mass="6208">MEVATIFIQVEDRLVREVSDLLGGLAQAKYHFVILPLNAKLLSRDDLLKLIKEAT</sequence>
<dbReference type="AlphaFoldDB" id="A0A0F9BJ49"/>
<name>A0A0F9BJ49_9ZZZZ</name>
<gene>
    <name evidence="1" type="ORF">LCGC14_2721270</name>
</gene>
<dbReference type="EMBL" id="LAZR01049022">
    <property type="protein sequence ID" value="KKK90609.1"/>
    <property type="molecule type" value="Genomic_DNA"/>
</dbReference>
<comment type="caution">
    <text evidence="1">The sequence shown here is derived from an EMBL/GenBank/DDBJ whole genome shotgun (WGS) entry which is preliminary data.</text>
</comment>